<accession>A0ABU0B785</accession>
<protein>
    <submittedName>
        <fullName evidence="1">Uncharacterized protein</fullName>
    </submittedName>
</protein>
<evidence type="ECO:0000313" key="1">
    <source>
        <dbReference type="EMBL" id="MDQ0301686.1"/>
    </source>
</evidence>
<comment type="caution">
    <text evidence="1">The sequence shown here is derived from an EMBL/GenBank/DDBJ whole genome shotgun (WGS) entry which is preliminary data.</text>
</comment>
<gene>
    <name evidence="1" type="ORF">J2S75_000697</name>
</gene>
<dbReference type="Proteomes" id="UP001224682">
    <property type="component" value="Unassembled WGS sequence"/>
</dbReference>
<organism evidence="1 2">
    <name type="scientific">Ancylobacter polymorphus</name>
    <dbReference type="NCBI Taxonomy" id="223390"/>
    <lineage>
        <taxon>Bacteria</taxon>
        <taxon>Pseudomonadati</taxon>
        <taxon>Pseudomonadota</taxon>
        <taxon>Alphaproteobacteria</taxon>
        <taxon>Hyphomicrobiales</taxon>
        <taxon>Xanthobacteraceae</taxon>
        <taxon>Ancylobacter</taxon>
    </lineage>
</organism>
<dbReference type="EMBL" id="JAUSUI010000001">
    <property type="protein sequence ID" value="MDQ0301686.1"/>
    <property type="molecule type" value="Genomic_DNA"/>
</dbReference>
<dbReference type="RefSeq" id="WP_307018217.1">
    <property type="nucleotide sequence ID" value="NZ_JAUSUI010000001.1"/>
</dbReference>
<keyword evidence="2" id="KW-1185">Reference proteome</keyword>
<reference evidence="1 2" key="1">
    <citation type="submission" date="2023-07" db="EMBL/GenBank/DDBJ databases">
        <title>Genomic Encyclopedia of Type Strains, Phase IV (KMG-IV): sequencing the most valuable type-strain genomes for metagenomic binning, comparative biology and taxonomic classification.</title>
        <authorList>
            <person name="Goeker M."/>
        </authorList>
    </citation>
    <scope>NUCLEOTIDE SEQUENCE [LARGE SCALE GENOMIC DNA]</scope>
    <source>
        <strain evidence="1 2">DSM 2457</strain>
    </source>
</reference>
<evidence type="ECO:0000313" key="2">
    <source>
        <dbReference type="Proteomes" id="UP001224682"/>
    </source>
</evidence>
<name>A0ABU0B785_9HYPH</name>
<proteinExistence type="predicted"/>
<sequence length="173" mass="19578">MTSLLRAPLSAREIMKRPAHLLLALAAFSLHMAPVPSLAGERVLATIGGWRVILNRNNDNSFNRCIIETNQNGKVLRVAHNGKGPDFSLSVPAQGHRNGDDVTVGFNDEQPEYFRFSSDRDRAWMTMSWDMSQLFETARTIEVWIGNRELKWNLRDAQKAMIRLTDCVNENAP</sequence>